<dbReference type="Proteomes" id="UP001181355">
    <property type="component" value="Chromosome"/>
</dbReference>
<dbReference type="PROSITE" id="PS50853">
    <property type="entry name" value="FN3"/>
    <property type="match status" value="1"/>
</dbReference>
<dbReference type="Pfam" id="PF00041">
    <property type="entry name" value="fn3"/>
    <property type="match status" value="1"/>
</dbReference>
<dbReference type="SUPFAM" id="SSF49265">
    <property type="entry name" value="Fibronectin type III"/>
    <property type="match status" value="1"/>
</dbReference>
<sequence length="834" mass="90875">MKIAHAFSYVLIIAAIAGCGGTEPTTRVGSQMMAPAPIQSNVSVAGPRNNFNIVRTATSTLVVDKLNPSVVIDASNAGSIYFTDLHVNLTLSSRVQQLTAAQVQSLIELYIAFFNRVPDSDGLAYWMDQLIAGRSLTQIAENFYQAGIITSEFSGYTKDMSAGDFVRIVYKNVLGRTGATAPSDAEVNYWVSDLTSGRQTKSSLVSSMLYSARLFANDPDYGWVTRLLNNKIELGKYVALEQSVSFADAGKNITRGVQIIAAVTPNDTSAARTLLEIDDTLFSATMRAPSPPQNISATAQNGTVVFRFDAPLDDGGATITAFTVTCAFENSQLQTTASSSPITLAGLTSGKTYQCSMRAINRYDQSIPSSLVSVTNGSGQVSSAFGGDIILGSPTDSSIRIKLFSATQSGFVSLSYGINGNNLTQNTAVKNLSAGTPLEFQLDGLPSDATINYTIKYQSDATLSPASSPTYTFHTARPSNSNSSFSFTVQADSHLDENSNLAQYQKTLDNILLDRPDFHIDLGDTFMTEKHTGPFDAVVRMATSQSVVDARYIYERQHFGRIGHSVPLFLANGNHEGELGWLNNNTANTIAVWAGLARQKFYVNPQPSEFYSGDPNPTNFIGLRSAWYSWNWGDALFIVLDPYWNSKAQASKDAWSLTLGAVQFQWLTNTLNNSKAKYKFVFLHNLVGGLDGQMRGGIEAAPYYEWGGKNTDSSYGFDEKRPGWGIPIHQLLVKNKVTAVFHGHDHVYVRQILDGVLYQEVPQPSAANNTSGANLARDYHYENGVIQSSSGHIRVSVSPQGVKTEYVRSWLPTSETASRKNRQIDDTWQSTTSQ</sequence>
<keyword evidence="1 3" id="KW-0732">Signal</keyword>
<accession>A0ABY9RG90</accession>
<dbReference type="InterPro" id="IPR029052">
    <property type="entry name" value="Metallo-depent_PP-like"/>
</dbReference>
<dbReference type="InterPro" id="IPR036116">
    <property type="entry name" value="FN3_sf"/>
</dbReference>
<feature type="region of interest" description="Disordered" evidence="2">
    <location>
        <begin position="814"/>
        <end position="834"/>
    </location>
</feature>
<dbReference type="PANTHER" id="PTHR22953">
    <property type="entry name" value="ACID PHOSPHATASE RELATED"/>
    <property type="match status" value="1"/>
</dbReference>
<evidence type="ECO:0000259" key="4">
    <source>
        <dbReference type="PROSITE" id="PS50853"/>
    </source>
</evidence>
<protein>
    <submittedName>
        <fullName evidence="5">DUF4214 domain-containing protein</fullName>
    </submittedName>
</protein>
<dbReference type="PROSITE" id="PS51257">
    <property type="entry name" value="PROKAR_LIPOPROTEIN"/>
    <property type="match status" value="1"/>
</dbReference>
<dbReference type="InterPro" id="IPR013783">
    <property type="entry name" value="Ig-like_fold"/>
</dbReference>
<dbReference type="RefSeq" id="WP_309480637.1">
    <property type="nucleotide sequence ID" value="NZ_CP133720.1"/>
</dbReference>
<feature type="signal peptide" evidence="3">
    <location>
        <begin position="1"/>
        <end position="17"/>
    </location>
</feature>
<organism evidence="5 6">
    <name type="scientific">Undibacterium cyanobacteriorum</name>
    <dbReference type="NCBI Taxonomy" id="3073561"/>
    <lineage>
        <taxon>Bacteria</taxon>
        <taxon>Pseudomonadati</taxon>
        <taxon>Pseudomonadota</taxon>
        <taxon>Betaproteobacteria</taxon>
        <taxon>Burkholderiales</taxon>
        <taxon>Oxalobacteraceae</taxon>
        <taxon>Undibacterium</taxon>
    </lineage>
</organism>
<dbReference type="Pfam" id="PF13946">
    <property type="entry name" value="DUF4214"/>
    <property type="match status" value="1"/>
</dbReference>
<evidence type="ECO:0000313" key="6">
    <source>
        <dbReference type="Proteomes" id="UP001181355"/>
    </source>
</evidence>
<feature type="chain" id="PRO_5046369991" evidence="3">
    <location>
        <begin position="18"/>
        <end position="834"/>
    </location>
</feature>
<gene>
    <name evidence="5" type="ORF">RF679_10790</name>
</gene>
<dbReference type="InterPro" id="IPR004843">
    <property type="entry name" value="Calcineurin-like_PHP"/>
</dbReference>
<dbReference type="PANTHER" id="PTHR22953:SF153">
    <property type="entry name" value="PURPLE ACID PHOSPHATASE"/>
    <property type="match status" value="1"/>
</dbReference>
<dbReference type="Gene3D" id="1.10.3130.20">
    <property type="entry name" value="Phycobilisome linker domain"/>
    <property type="match status" value="1"/>
</dbReference>
<feature type="domain" description="Fibronectin type-III" evidence="4">
    <location>
        <begin position="288"/>
        <end position="379"/>
    </location>
</feature>
<dbReference type="Gene3D" id="2.60.40.10">
    <property type="entry name" value="Immunoglobulins"/>
    <property type="match status" value="1"/>
</dbReference>
<evidence type="ECO:0000313" key="5">
    <source>
        <dbReference type="EMBL" id="WMW79136.1"/>
    </source>
</evidence>
<keyword evidence="6" id="KW-1185">Reference proteome</keyword>
<evidence type="ECO:0000256" key="2">
    <source>
        <dbReference type="SAM" id="MobiDB-lite"/>
    </source>
</evidence>
<dbReference type="InterPro" id="IPR003961">
    <property type="entry name" value="FN3_dom"/>
</dbReference>
<dbReference type="CDD" id="cd00063">
    <property type="entry name" value="FN3"/>
    <property type="match status" value="1"/>
</dbReference>
<dbReference type="InterPro" id="IPR038255">
    <property type="entry name" value="PBS_linker_sf"/>
</dbReference>
<dbReference type="InterPro" id="IPR025282">
    <property type="entry name" value="DUF4214"/>
</dbReference>
<dbReference type="InterPro" id="IPR039331">
    <property type="entry name" value="PAPs-like"/>
</dbReference>
<reference evidence="5" key="1">
    <citation type="submission" date="2023-09" db="EMBL/GenBank/DDBJ databases">
        <title>Undibacterium sp. 20NA77.5 isolated from freshwater.</title>
        <authorList>
            <person name="Le V."/>
            <person name="Ko S.-R."/>
            <person name="Ahn C.-Y."/>
            <person name="Oh H.-M."/>
        </authorList>
    </citation>
    <scope>NUCLEOTIDE SEQUENCE</scope>
    <source>
        <strain evidence="5">20NA77.5</strain>
    </source>
</reference>
<dbReference type="EMBL" id="CP133720">
    <property type="protein sequence ID" value="WMW79136.1"/>
    <property type="molecule type" value="Genomic_DNA"/>
</dbReference>
<dbReference type="SMART" id="SM00060">
    <property type="entry name" value="FN3"/>
    <property type="match status" value="1"/>
</dbReference>
<evidence type="ECO:0000256" key="3">
    <source>
        <dbReference type="SAM" id="SignalP"/>
    </source>
</evidence>
<proteinExistence type="predicted"/>
<name>A0ABY9RG90_9BURK</name>
<dbReference type="SUPFAM" id="SSF56300">
    <property type="entry name" value="Metallo-dependent phosphatases"/>
    <property type="match status" value="1"/>
</dbReference>
<dbReference type="Pfam" id="PF00149">
    <property type="entry name" value="Metallophos"/>
    <property type="match status" value="1"/>
</dbReference>
<dbReference type="Gene3D" id="3.60.21.10">
    <property type="match status" value="1"/>
</dbReference>
<evidence type="ECO:0000256" key="1">
    <source>
        <dbReference type="ARBA" id="ARBA00022729"/>
    </source>
</evidence>